<reference evidence="3" key="1">
    <citation type="submission" date="2020-10" db="EMBL/GenBank/DDBJ databases">
        <authorList>
            <person name="Gilroy R."/>
        </authorList>
    </citation>
    <scope>NUCLEOTIDE SEQUENCE</scope>
    <source>
        <strain evidence="3">CHK193-30670</strain>
    </source>
</reference>
<evidence type="ECO:0000313" key="4">
    <source>
        <dbReference type="Proteomes" id="UP000824074"/>
    </source>
</evidence>
<proteinExistence type="predicted"/>
<feature type="compositionally biased region" description="Polar residues" evidence="1">
    <location>
        <begin position="47"/>
        <end position="57"/>
    </location>
</feature>
<keyword evidence="2" id="KW-1133">Transmembrane helix</keyword>
<keyword evidence="2" id="KW-0472">Membrane</keyword>
<dbReference type="AlphaFoldDB" id="A0A9D1IQT2"/>
<name>A0A9D1IQT2_9FIRM</name>
<evidence type="ECO:0000256" key="2">
    <source>
        <dbReference type="SAM" id="Phobius"/>
    </source>
</evidence>
<evidence type="ECO:0000313" key="3">
    <source>
        <dbReference type="EMBL" id="HIU40432.1"/>
    </source>
</evidence>
<accession>A0A9D1IQT2</accession>
<feature type="transmembrane region" description="Helical" evidence="2">
    <location>
        <begin position="9"/>
        <end position="30"/>
    </location>
</feature>
<comment type="caution">
    <text evidence="3">The sequence shown here is derived from an EMBL/GenBank/DDBJ whole genome shotgun (WGS) entry which is preliminary data.</text>
</comment>
<protein>
    <submittedName>
        <fullName evidence="3">Uncharacterized protein</fullName>
    </submittedName>
</protein>
<evidence type="ECO:0000256" key="1">
    <source>
        <dbReference type="SAM" id="MobiDB-lite"/>
    </source>
</evidence>
<feature type="region of interest" description="Disordered" evidence="1">
    <location>
        <begin position="38"/>
        <end position="57"/>
    </location>
</feature>
<organism evidence="3 4">
    <name type="scientific">Candidatus Aphodocola excrementigallinarum</name>
    <dbReference type="NCBI Taxonomy" id="2840670"/>
    <lineage>
        <taxon>Bacteria</taxon>
        <taxon>Bacillati</taxon>
        <taxon>Bacillota</taxon>
        <taxon>Bacilli</taxon>
        <taxon>Candidatus Aphodocola</taxon>
    </lineage>
</organism>
<reference evidence="3" key="2">
    <citation type="journal article" date="2021" name="PeerJ">
        <title>Extensive microbial diversity within the chicken gut microbiome revealed by metagenomics and culture.</title>
        <authorList>
            <person name="Gilroy R."/>
            <person name="Ravi A."/>
            <person name="Getino M."/>
            <person name="Pursley I."/>
            <person name="Horton D.L."/>
            <person name="Alikhan N.F."/>
            <person name="Baker D."/>
            <person name="Gharbi K."/>
            <person name="Hall N."/>
            <person name="Watson M."/>
            <person name="Adriaenssens E.M."/>
            <person name="Foster-Nyarko E."/>
            <person name="Jarju S."/>
            <person name="Secka A."/>
            <person name="Antonio M."/>
            <person name="Oren A."/>
            <person name="Chaudhuri R.R."/>
            <person name="La Ragione R."/>
            <person name="Hildebrand F."/>
            <person name="Pallen M.J."/>
        </authorList>
    </citation>
    <scope>NUCLEOTIDE SEQUENCE</scope>
    <source>
        <strain evidence="3">CHK193-30670</strain>
    </source>
</reference>
<dbReference type="EMBL" id="DVMT01000039">
    <property type="protein sequence ID" value="HIU40432.1"/>
    <property type="molecule type" value="Genomic_DNA"/>
</dbReference>
<gene>
    <name evidence="3" type="ORF">IAB68_03950</name>
</gene>
<dbReference type="Proteomes" id="UP000824074">
    <property type="component" value="Unassembled WGS sequence"/>
</dbReference>
<sequence>MKNEVKNGIIIAIVVVLILALVYLTTAVFLTGEIGNNKNGDSDNNSTSEENANEDVSSLTSYDNMIIVGRIFDQEDDTYMVIIYSQKDSSDALKTAISTYDSSDHDVKLYKVNKDEAINKSVVSDTDNTMPTNSSEIKVKDNALITISNKTVSSYISDDEQIMNALK</sequence>
<keyword evidence="2" id="KW-0812">Transmembrane</keyword>